<dbReference type="EMBL" id="QHCT01000008">
    <property type="protein sequence ID" value="RHX85651.1"/>
    <property type="molecule type" value="Genomic_DNA"/>
</dbReference>
<reference evidence="2" key="1">
    <citation type="submission" date="2018-05" db="EMBL/GenBank/DDBJ databases">
        <title>Leptospira yasudae sp. nov. and Leptospira stimsonii sp. nov., two pathogenic species of the genus Leptospira isolated from environmental sources.</title>
        <authorList>
            <person name="Casanovas-Massana A."/>
            <person name="Hamond C."/>
            <person name="Santos L.A."/>
            <person name="Hacker K.P."/>
            <person name="Balassiano I."/>
            <person name="Medeiros M.A."/>
            <person name="Reis M.G."/>
            <person name="Ko A.I."/>
            <person name="Wunder E.A."/>
        </authorList>
    </citation>
    <scope>NUCLEOTIDE SEQUENCE [LARGE SCALE GENOMIC DNA]</scope>
    <source>
        <strain evidence="2">Yale</strain>
    </source>
</reference>
<dbReference type="AlphaFoldDB" id="A0A396YR96"/>
<proteinExistence type="predicted"/>
<name>A0A396YR96_9LEPT</name>
<evidence type="ECO:0000313" key="2">
    <source>
        <dbReference type="Proteomes" id="UP000265798"/>
    </source>
</evidence>
<protein>
    <submittedName>
        <fullName evidence="1">Uncharacterized protein</fullName>
    </submittedName>
</protein>
<organism evidence="1 2">
    <name type="scientific">Leptospira stimsonii</name>
    <dbReference type="NCBI Taxonomy" id="2202203"/>
    <lineage>
        <taxon>Bacteria</taxon>
        <taxon>Pseudomonadati</taxon>
        <taxon>Spirochaetota</taxon>
        <taxon>Spirochaetia</taxon>
        <taxon>Leptospirales</taxon>
        <taxon>Leptospiraceae</taxon>
        <taxon>Leptospira</taxon>
    </lineage>
</organism>
<gene>
    <name evidence="1" type="ORF">DLM75_20930</name>
</gene>
<accession>A0A396YR96</accession>
<dbReference type="Proteomes" id="UP000265798">
    <property type="component" value="Unassembled WGS sequence"/>
</dbReference>
<sequence>MLKWFNDFLIEYVKHAVLNLGQALQGIRYIYSHPKVDKIVDRGSLRHFLFSFVMRAKLILNDLFFSILPPHWHHSPDEIKAFHGISLLRWFQYGYCAWRFSDSGALKTLDGTEDKRWDPRCDD</sequence>
<comment type="caution">
    <text evidence="1">The sequence shown here is derived from an EMBL/GenBank/DDBJ whole genome shotgun (WGS) entry which is preliminary data.</text>
</comment>
<evidence type="ECO:0000313" key="1">
    <source>
        <dbReference type="EMBL" id="RHX85651.1"/>
    </source>
</evidence>